<feature type="region of interest" description="Disordered" evidence="1">
    <location>
        <begin position="123"/>
        <end position="142"/>
    </location>
</feature>
<dbReference type="AlphaFoldDB" id="A0A9W4STA0"/>
<protein>
    <submittedName>
        <fullName evidence="2">14616_t:CDS:1</fullName>
    </submittedName>
</protein>
<organism evidence="2 3">
    <name type="scientific">Funneliformis geosporum</name>
    <dbReference type="NCBI Taxonomy" id="1117311"/>
    <lineage>
        <taxon>Eukaryota</taxon>
        <taxon>Fungi</taxon>
        <taxon>Fungi incertae sedis</taxon>
        <taxon>Mucoromycota</taxon>
        <taxon>Glomeromycotina</taxon>
        <taxon>Glomeromycetes</taxon>
        <taxon>Glomerales</taxon>
        <taxon>Glomeraceae</taxon>
        <taxon>Funneliformis</taxon>
    </lineage>
</organism>
<evidence type="ECO:0000313" key="2">
    <source>
        <dbReference type="EMBL" id="CAI2179717.1"/>
    </source>
</evidence>
<sequence length="142" mass="16176">MTSVSLLINPVSLTVDEQYTSELEGYLTEDDFYARIALINETTKFYISEHRQTEEIPESSELTLISELANKFNSIDNQKGINWRYTLEISSTYDSNSYTHSIIIEIDQPSAIGVIIHNYQGETSNEQRSIKNTDSNESTPLL</sequence>
<keyword evidence="3" id="KW-1185">Reference proteome</keyword>
<reference evidence="2" key="1">
    <citation type="submission" date="2022-08" db="EMBL/GenBank/DDBJ databases">
        <authorList>
            <person name="Kallberg Y."/>
            <person name="Tangrot J."/>
            <person name="Rosling A."/>
        </authorList>
    </citation>
    <scope>NUCLEOTIDE SEQUENCE</scope>
    <source>
        <strain evidence="2">Wild A</strain>
    </source>
</reference>
<evidence type="ECO:0000313" key="3">
    <source>
        <dbReference type="Proteomes" id="UP001153678"/>
    </source>
</evidence>
<dbReference type="OrthoDB" id="10526638at2759"/>
<name>A0A9W4STA0_9GLOM</name>
<comment type="caution">
    <text evidence="2">The sequence shown here is derived from an EMBL/GenBank/DDBJ whole genome shotgun (WGS) entry which is preliminary data.</text>
</comment>
<dbReference type="Proteomes" id="UP001153678">
    <property type="component" value="Unassembled WGS sequence"/>
</dbReference>
<accession>A0A9W4STA0</accession>
<proteinExistence type="predicted"/>
<dbReference type="EMBL" id="CAMKVN010002133">
    <property type="protein sequence ID" value="CAI2179717.1"/>
    <property type="molecule type" value="Genomic_DNA"/>
</dbReference>
<evidence type="ECO:0000256" key="1">
    <source>
        <dbReference type="SAM" id="MobiDB-lite"/>
    </source>
</evidence>
<gene>
    <name evidence="2" type="ORF">FWILDA_LOCUS9227</name>
</gene>